<organism evidence="4 5">
    <name type="scientific">Fasciola hepatica</name>
    <name type="common">Liver fluke</name>
    <dbReference type="NCBI Taxonomy" id="6192"/>
    <lineage>
        <taxon>Eukaryota</taxon>
        <taxon>Metazoa</taxon>
        <taxon>Spiralia</taxon>
        <taxon>Lophotrochozoa</taxon>
        <taxon>Platyhelminthes</taxon>
        <taxon>Trematoda</taxon>
        <taxon>Digenea</taxon>
        <taxon>Plagiorchiida</taxon>
        <taxon>Echinostomata</taxon>
        <taxon>Echinostomatoidea</taxon>
        <taxon>Fasciolidae</taxon>
        <taxon>Fasciola</taxon>
    </lineage>
</organism>
<evidence type="ECO:0000256" key="2">
    <source>
        <dbReference type="ARBA" id="ARBA00022490"/>
    </source>
</evidence>
<sequence>MAINESWLEERNVTQGARTKLLLNIRKLAMRGSLLQQVEADLLQTQCAGPALLSTLRTCMTEIWNILHTPMAPCLSPPPAADPSCKSRLAPLENDGHENPTNAALEVNITNGSAGALVHKQTPSGKREGPHIPNAESLPSRIMSCLTKGQLKRLTHLYLKNNSPLDQLPIELAVLPDLKILTLDGCNLRLLPAEVVQGGSSSVIKCPELHDSYVVCSRLLVSSQPDPDCCENFIQLLDIISGHPAFSDKQKSLTASWRQQMFNLLDTIPFQSTSDPSRSSRSVPRSYHGRPFRKPPCRFHPRSKKAAVSCCSAVPTHDTPTLMSVAISDVPCTTSSYTAKNSTDQGLGERKAGLSVHQMQGYSGGTGHAYHPVCSFDDSLHRRHSVPVDQVRPGPPPIRSCQGRRMPSPNPAFMPSRNTQFFFPGPPQASSSDADVSQSAAMQLPCTRFPSPSPAYENTYPSGCPRSLIPPATAPPTRMPSPSGLRKLSAGLSPCPQEIAASLLLTVPTSPCQITSACPCIPSLGFSSRVDDCARTMPMVPHNTAGSLPPQVCLGTDFQQQPHSVFQRNSLLPNSSTSLDCICISPGLSDLHQTCSLQTPSNPYVCAIIVNRQVGHGLDAVRTIAPQSCTPHALGRTSYPSASHDHTNLRQSLHSVSDCGYPSPLRDSHSSETHVITPPGSDTQGTNALASDDRTEWGVSGADRVFSFHPVYATAGNPCTVTSLATSATSEVETGTDFIEHNLDLLTRKVTELAIGEFDSPGE</sequence>
<comment type="subcellular location">
    <subcellularLocation>
        <location evidence="1">Cytoplasm</location>
    </subcellularLocation>
</comment>
<keyword evidence="2" id="KW-0963">Cytoplasm</keyword>
<gene>
    <name evidence="4" type="ORF">D915_008276</name>
</gene>
<dbReference type="InterPro" id="IPR032675">
    <property type="entry name" value="LRR_dom_sf"/>
</dbReference>
<evidence type="ECO:0000313" key="5">
    <source>
        <dbReference type="Proteomes" id="UP000230066"/>
    </source>
</evidence>
<feature type="compositionally biased region" description="Low complexity" evidence="3">
    <location>
        <begin position="272"/>
        <end position="286"/>
    </location>
</feature>
<dbReference type="PANTHER" id="PTHR12515">
    <property type="entry name" value="STERILE ALPHA MOTIF DOMAIN CONTAINING PROTEIN 4-RELATED"/>
    <property type="match status" value="1"/>
</dbReference>
<dbReference type="InterPro" id="IPR050897">
    <property type="entry name" value="SMAUG/VTS1_RNA-bind"/>
</dbReference>
<dbReference type="Proteomes" id="UP000230066">
    <property type="component" value="Unassembled WGS sequence"/>
</dbReference>
<dbReference type="EMBL" id="JXXN02004163">
    <property type="protein sequence ID" value="THD20823.1"/>
    <property type="molecule type" value="Genomic_DNA"/>
</dbReference>
<dbReference type="PANTHER" id="PTHR12515:SF5">
    <property type="entry name" value="PROTEIN SMAUG"/>
    <property type="match status" value="1"/>
</dbReference>
<comment type="caution">
    <text evidence="4">The sequence shown here is derived from an EMBL/GenBank/DDBJ whole genome shotgun (WGS) entry which is preliminary data.</text>
</comment>
<dbReference type="Gene3D" id="3.80.10.10">
    <property type="entry name" value="Ribonuclease Inhibitor"/>
    <property type="match status" value="1"/>
</dbReference>
<keyword evidence="5" id="KW-1185">Reference proteome</keyword>
<protein>
    <recommendedName>
        <fullName evidence="6">Leucine Rich repeat-containing domain protein</fullName>
    </recommendedName>
</protein>
<evidence type="ECO:0000313" key="4">
    <source>
        <dbReference type="EMBL" id="THD20823.1"/>
    </source>
</evidence>
<name>A0A4E0R0K1_FASHE</name>
<dbReference type="GO" id="GO:0000932">
    <property type="term" value="C:P-body"/>
    <property type="evidence" value="ECO:0007669"/>
    <property type="project" value="TreeGrafter"/>
</dbReference>
<proteinExistence type="predicted"/>
<evidence type="ECO:0000256" key="1">
    <source>
        <dbReference type="ARBA" id="ARBA00004496"/>
    </source>
</evidence>
<feature type="compositionally biased region" description="Basic residues" evidence="3">
    <location>
        <begin position="287"/>
        <end position="300"/>
    </location>
</feature>
<dbReference type="GO" id="GO:0003729">
    <property type="term" value="F:mRNA binding"/>
    <property type="evidence" value="ECO:0007669"/>
    <property type="project" value="TreeGrafter"/>
</dbReference>
<evidence type="ECO:0008006" key="6">
    <source>
        <dbReference type="Google" id="ProtNLM"/>
    </source>
</evidence>
<accession>A0A4E0R0K1</accession>
<evidence type="ECO:0000256" key="3">
    <source>
        <dbReference type="SAM" id="MobiDB-lite"/>
    </source>
</evidence>
<dbReference type="GO" id="GO:0000289">
    <property type="term" value="P:nuclear-transcribed mRNA poly(A) tail shortening"/>
    <property type="evidence" value="ECO:0007669"/>
    <property type="project" value="TreeGrafter"/>
</dbReference>
<feature type="region of interest" description="Disordered" evidence="3">
    <location>
        <begin position="272"/>
        <end position="300"/>
    </location>
</feature>
<reference evidence="4" key="1">
    <citation type="submission" date="2019-03" db="EMBL/GenBank/DDBJ databases">
        <title>Improved annotation for the trematode Fasciola hepatica.</title>
        <authorList>
            <person name="Choi Y.-J."/>
            <person name="Martin J."/>
            <person name="Mitreva M."/>
        </authorList>
    </citation>
    <scope>NUCLEOTIDE SEQUENCE [LARGE SCALE GENOMIC DNA]</scope>
</reference>
<dbReference type="AlphaFoldDB" id="A0A4E0R0K1"/>
<dbReference type="SUPFAM" id="SSF52058">
    <property type="entry name" value="L domain-like"/>
    <property type="match status" value="1"/>
</dbReference>
<feature type="region of interest" description="Disordered" evidence="3">
    <location>
        <begin position="660"/>
        <end position="688"/>
    </location>
</feature>